<dbReference type="NCBIfam" id="TIGR03025">
    <property type="entry name" value="EPS_sugtrans"/>
    <property type="match status" value="1"/>
</dbReference>
<sequence>MMDAIVDTRPSAAPPRVTLHPVTAEELKSRRQVLILGQGEFALTCQQVLMSESRMAGRVIGFVNHSDSEPTGYPVLGTFADLPELVERYKVGLIVVCLDDQRATLPVDLLLDLKVAGIEVIDGHRLFEKVTGRLSIDSLRPSALIFSPGFKRHAATAAAKRVVDVMIASVSLLTMAPFLLIVAMLIKLDSPGPIFYRQKRVGFHSRPFMIIKFRSMVDGAETSGPRWAQENDHRVSRVGRWLRKARIDEIPQFINVLKGEMSVIGPRPERPIFVEELRTQIPYYDIRHTVRPGITGWAQVMFGYAASQEDSHLKFQYDLYYIKNRSFWLDLKTLGKTVRVLMKGEGAR</sequence>
<dbReference type="PANTHER" id="PTHR30576">
    <property type="entry name" value="COLANIC BIOSYNTHESIS UDP-GLUCOSE LIPID CARRIER TRANSFERASE"/>
    <property type="match status" value="1"/>
</dbReference>
<dbReference type="EC" id="2.7.8.6" evidence="9"/>
<proteinExistence type="inferred from homology"/>
<dbReference type="GO" id="GO:0047360">
    <property type="term" value="F:undecaprenyl-phosphate galactose phosphotransferase activity"/>
    <property type="evidence" value="ECO:0007669"/>
    <property type="project" value="UniProtKB-EC"/>
</dbReference>
<keyword evidence="4 7" id="KW-0812">Transmembrane</keyword>
<reference evidence="9 10" key="1">
    <citation type="submission" date="2015-10" db="EMBL/GenBank/DDBJ databases">
        <authorList>
            <person name="Gilbert D.G."/>
        </authorList>
    </citation>
    <scope>NUCLEOTIDE SEQUENCE [LARGE SCALE GENOMIC DNA]</scope>
    <source>
        <strain evidence="9">COMA1</strain>
    </source>
</reference>
<evidence type="ECO:0000256" key="7">
    <source>
        <dbReference type="SAM" id="Phobius"/>
    </source>
</evidence>
<feature type="transmembrane region" description="Helical" evidence="7">
    <location>
        <begin position="162"/>
        <end position="186"/>
    </location>
</feature>
<dbReference type="NCBIfam" id="TIGR03013">
    <property type="entry name" value="EpsB_2"/>
    <property type="match status" value="1"/>
</dbReference>
<dbReference type="RefSeq" id="WP_090750947.1">
    <property type="nucleotide sequence ID" value="NZ_CZQA01000012.1"/>
</dbReference>
<evidence type="ECO:0000256" key="5">
    <source>
        <dbReference type="ARBA" id="ARBA00022989"/>
    </source>
</evidence>
<dbReference type="InterPro" id="IPR003362">
    <property type="entry name" value="Bact_transf"/>
</dbReference>
<keyword evidence="6 7" id="KW-0472">Membrane</keyword>
<comment type="subcellular location">
    <subcellularLocation>
        <location evidence="1">Membrane</location>
        <topology evidence="1">Multi-pass membrane protein</topology>
    </subcellularLocation>
</comment>
<gene>
    <name evidence="9" type="ORF">COMA1_60080</name>
</gene>
<dbReference type="EMBL" id="CZQA01000012">
    <property type="protein sequence ID" value="CUS38793.1"/>
    <property type="molecule type" value="Genomic_DNA"/>
</dbReference>
<name>A0A0S4LPB7_9BACT</name>
<dbReference type="Pfam" id="PF02397">
    <property type="entry name" value="Bac_transf"/>
    <property type="match status" value="1"/>
</dbReference>
<evidence type="ECO:0000256" key="4">
    <source>
        <dbReference type="ARBA" id="ARBA00022692"/>
    </source>
</evidence>
<keyword evidence="3 9" id="KW-0808">Transferase</keyword>
<dbReference type="STRING" id="1742972.COMA1_60080"/>
<accession>A0A0S4LPB7</accession>
<dbReference type="GO" id="GO:0089702">
    <property type="term" value="F:undecaprenyl-phosphate glucose phosphotransferase activity"/>
    <property type="evidence" value="ECO:0007669"/>
    <property type="project" value="TreeGrafter"/>
</dbReference>
<dbReference type="Proteomes" id="UP000199032">
    <property type="component" value="Unassembled WGS sequence"/>
</dbReference>
<feature type="domain" description="Bacterial sugar transferase" evidence="8">
    <location>
        <begin position="160"/>
        <end position="342"/>
    </location>
</feature>
<dbReference type="InterPro" id="IPR017464">
    <property type="entry name" value="Sugar_tfrase_EpsB_2"/>
</dbReference>
<evidence type="ECO:0000256" key="3">
    <source>
        <dbReference type="ARBA" id="ARBA00022679"/>
    </source>
</evidence>
<evidence type="ECO:0000313" key="10">
    <source>
        <dbReference type="Proteomes" id="UP000199032"/>
    </source>
</evidence>
<evidence type="ECO:0000259" key="8">
    <source>
        <dbReference type="Pfam" id="PF02397"/>
    </source>
</evidence>
<evidence type="ECO:0000313" key="9">
    <source>
        <dbReference type="EMBL" id="CUS38793.1"/>
    </source>
</evidence>
<dbReference type="GO" id="GO:0016020">
    <property type="term" value="C:membrane"/>
    <property type="evidence" value="ECO:0007669"/>
    <property type="project" value="UniProtKB-SubCell"/>
</dbReference>
<keyword evidence="10" id="KW-1185">Reference proteome</keyword>
<dbReference type="PANTHER" id="PTHR30576:SF21">
    <property type="entry name" value="UDP-GLUCOSE:UNDECAPRENYL-PHOSPHATE GLUCOSE-1-PHOSPHATE TRANSFERASE"/>
    <property type="match status" value="1"/>
</dbReference>
<protein>
    <submittedName>
        <fullName evidence="9">Putative Undecaprenyl-phosphate galactose phosphotransferase RfbP</fullName>
        <ecNumber evidence="9">2.7.8.6</ecNumber>
    </submittedName>
</protein>
<dbReference type="Gene3D" id="3.40.50.720">
    <property type="entry name" value="NAD(P)-binding Rossmann-like Domain"/>
    <property type="match status" value="1"/>
</dbReference>
<comment type="similarity">
    <text evidence="2">Belongs to the bacterial sugar transferase family.</text>
</comment>
<dbReference type="GO" id="GO:0009242">
    <property type="term" value="P:colanic acid biosynthetic process"/>
    <property type="evidence" value="ECO:0007669"/>
    <property type="project" value="TreeGrafter"/>
</dbReference>
<dbReference type="InterPro" id="IPR017475">
    <property type="entry name" value="EPS_sugar_tfrase"/>
</dbReference>
<evidence type="ECO:0000256" key="2">
    <source>
        <dbReference type="ARBA" id="ARBA00006464"/>
    </source>
</evidence>
<dbReference type="OrthoDB" id="9808602at2"/>
<evidence type="ECO:0000256" key="6">
    <source>
        <dbReference type="ARBA" id="ARBA00023136"/>
    </source>
</evidence>
<keyword evidence="5 7" id="KW-1133">Transmembrane helix</keyword>
<evidence type="ECO:0000256" key="1">
    <source>
        <dbReference type="ARBA" id="ARBA00004141"/>
    </source>
</evidence>
<dbReference type="AlphaFoldDB" id="A0A0S4LPB7"/>
<organism evidence="9 10">
    <name type="scientific">Candidatus Nitrospira nitrosa</name>
    <dbReference type="NCBI Taxonomy" id="1742972"/>
    <lineage>
        <taxon>Bacteria</taxon>
        <taxon>Pseudomonadati</taxon>
        <taxon>Nitrospirota</taxon>
        <taxon>Nitrospiria</taxon>
        <taxon>Nitrospirales</taxon>
        <taxon>Nitrospiraceae</taxon>
        <taxon>Nitrospira</taxon>
    </lineage>
</organism>